<dbReference type="InterPro" id="IPR052894">
    <property type="entry name" value="AsmA-related"/>
</dbReference>
<dbReference type="AlphaFoldDB" id="A0A2S7T8D6"/>
<evidence type="ECO:0000313" key="3">
    <source>
        <dbReference type="Proteomes" id="UP000239366"/>
    </source>
</evidence>
<dbReference type="PANTHER" id="PTHR30441:SF8">
    <property type="entry name" value="DUF748 DOMAIN-CONTAINING PROTEIN"/>
    <property type="match status" value="1"/>
</dbReference>
<gene>
    <name evidence="2" type="ORF">BST99_08535</name>
</gene>
<dbReference type="GO" id="GO:0005886">
    <property type="term" value="C:plasma membrane"/>
    <property type="evidence" value="ECO:0007669"/>
    <property type="project" value="TreeGrafter"/>
</dbReference>
<reference evidence="3" key="1">
    <citation type="submission" date="2016-11" db="EMBL/GenBank/DDBJ databases">
        <title>Trade-off between light-utilization and light-protection in marine flavobacteria.</title>
        <authorList>
            <person name="Kumagai Y."/>
            <person name="Yoshizawa S."/>
            <person name="Kogure K."/>
        </authorList>
    </citation>
    <scope>NUCLEOTIDE SEQUENCE [LARGE SCALE GENOMIC DNA]</scope>
    <source>
        <strain evidence="3">SG-18</strain>
    </source>
</reference>
<keyword evidence="1" id="KW-0472">Membrane</keyword>
<dbReference type="RefSeq" id="WP_105001423.1">
    <property type="nucleotide sequence ID" value="NZ_MQVX01000001.1"/>
</dbReference>
<sequence>MKTIKRLLFYAILLVSGIAIALPYLVEGKLADLFKEKVNEQIDATLDFESVDFSLWKGFPDAHITINQLALVNKAPFEGDTLFKAEQIDLEMSLGVIFQGSSSDIGVKKLELEDALLNVVVDSTGRNNYDIAKSGGESATGTDGGSSGQVSFDLKEYHIKRSRVNYRDQESGTFLEVRDIRHNGWGDLGLAVSDLQTETEALVSFSYDSMAYLTDQRIALKAGIGINLNLNKYVFLKNEAQINQLPLVFDGFVQLNESHQLLDLNFRTPSSDFKNFLAVIPKRFSQDIEGVQTRGNFSVNGKVKGILNETNIPTFDIRIDADNASFKYPELDKSVNEVNIEAEILNTSGKAEETYLDLKQLAFNLDGDRFRMKALIENLTGNTAVDAEIKGKLNLSNLAKAYPMPSTYDLGGILVADISTKFSMSDVEAKRYENTKTQGTLNLLEFEYAGEELQNPLQVKLAAVEFTPKMVDLKYFDGKLGQTDFSATGRIDNLLGFFFNKESMEGRFQMNSEQFVVNDFMVDEAIESEDSPGSGPNSPELVQEKIKIPAILDCTIDAKAKKVLYDNLTLRNVSGQLRIKEETATISNLQGELLGGSIQVNGLVSTKEPLPEFSLGMKAQSLKVSEAFNSLTLFKVLAPVGEALDGKLQSEVRFEGNLKDNLSLDLGTMKGLLNSRITTTKINAEQAPLLAALDNGFAFIDFESLPVQDLKTELDFDNGQVKLKPFTLRYKDIPIEISGGHAFDQLLDYRIRMDVPVNYLGEDITRMLESMNDPELNALRIPIEGKITGYYSSPRLESDLQSATTNLGKRLIELQKDKLLNNGSKKAGNLLEGLLGGKKKDSTQQEDAVKDKAKSLLGGLLGKKKDTTTKKN</sequence>
<organism evidence="2 3">
    <name type="scientific">Aureicoccus marinus</name>
    <dbReference type="NCBI Taxonomy" id="754435"/>
    <lineage>
        <taxon>Bacteria</taxon>
        <taxon>Pseudomonadati</taxon>
        <taxon>Bacteroidota</taxon>
        <taxon>Flavobacteriia</taxon>
        <taxon>Flavobacteriales</taxon>
        <taxon>Flavobacteriaceae</taxon>
        <taxon>Aureicoccus</taxon>
    </lineage>
</organism>
<comment type="caution">
    <text evidence="2">The sequence shown here is derived from an EMBL/GenBank/DDBJ whole genome shotgun (WGS) entry which is preliminary data.</text>
</comment>
<protein>
    <submittedName>
        <fullName evidence="2">Uncharacterized protein</fullName>
    </submittedName>
</protein>
<feature type="transmembrane region" description="Helical" evidence="1">
    <location>
        <begin position="7"/>
        <end position="26"/>
    </location>
</feature>
<dbReference type="Proteomes" id="UP000239366">
    <property type="component" value="Unassembled WGS sequence"/>
</dbReference>
<proteinExistence type="predicted"/>
<dbReference type="EMBL" id="MQVX01000001">
    <property type="protein sequence ID" value="PQJ15765.1"/>
    <property type="molecule type" value="Genomic_DNA"/>
</dbReference>
<keyword evidence="1" id="KW-0812">Transmembrane</keyword>
<dbReference type="PANTHER" id="PTHR30441">
    <property type="entry name" value="DUF748 DOMAIN-CONTAINING PROTEIN"/>
    <property type="match status" value="1"/>
</dbReference>
<accession>A0A2S7T8D6</accession>
<evidence type="ECO:0000256" key="1">
    <source>
        <dbReference type="SAM" id="Phobius"/>
    </source>
</evidence>
<keyword evidence="1" id="KW-1133">Transmembrane helix</keyword>
<evidence type="ECO:0000313" key="2">
    <source>
        <dbReference type="EMBL" id="PQJ15765.1"/>
    </source>
</evidence>
<keyword evidence="3" id="KW-1185">Reference proteome</keyword>
<name>A0A2S7T8D6_9FLAO</name>
<dbReference type="OrthoDB" id="596403at2"/>
<dbReference type="GO" id="GO:0090313">
    <property type="term" value="P:regulation of protein targeting to membrane"/>
    <property type="evidence" value="ECO:0007669"/>
    <property type="project" value="TreeGrafter"/>
</dbReference>